<comment type="function">
    <text evidence="5">Acts both as a biotin--[acetyl-CoA-carboxylase] ligase and a repressor.</text>
</comment>
<comment type="caution">
    <text evidence="7">The sequence shown here is derived from an EMBL/GenBank/DDBJ whole genome shotgun (WGS) entry which is preliminary data.</text>
</comment>
<dbReference type="HAMAP" id="MF_00978">
    <property type="entry name" value="Bifunct_BirA"/>
    <property type="match status" value="1"/>
</dbReference>
<dbReference type="Proteomes" id="UP001652461">
    <property type="component" value="Unassembled WGS sequence"/>
</dbReference>
<accession>A0ABT2RVJ4</accession>
<dbReference type="GO" id="GO:0004077">
    <property type="term" value="F:biotin--[biotin carboxyl-carrier protein] ligase activity"/>
    <property type="evidence" value="ECO:0007669"/>
    <property type="project" value="UniProtKB-EC"/>
</dbReference>
<dbReference type="InterPro" id="IPR036390">
    <property type="entry name" value="WH_DNA-bd_sf"/>
</dbReference>
<keyword evidence="5" id="KW-0805">Transcription regulation</keyword>
<dbReference type="InterPro" id="IPR008988">
    <property type="entry name" value="Transcriptional_repressor_C"/>
</dbReference>
<dbReference type="PANTHER" id="PTHR12835:SF5">
    <property type="entry name" value="BIOTIN--PROTEIN LIGASE"/>
    <property type="match status" value="1"/>
</dbReference>
<evidence type="ECO:0000313" key="8">
    <source>
        <dbReference type="Proteomes" id="UP001652461"/>
    </source>
</evidence>
<feature type="binding site" evidence="5">
    <location>
        <position position="185"/>
    </location>
    <ligand>
        <name>biotin</name>
        <dbReference type="ChEBI" id="CHEBI:57586"/>
    </ligand>
</feature>
<evidence type="ECO:0000256" key="3">
    <source>
        <dbReference type="ARBA" id="ARBA00022840"/>
    </source>
</evidence>
<evidence type="ECO:0000259" key="6">
    <source>
        <dbReference type="PROSITE" id="PS51733"/>
    </source>
</evidence>
<feature type="binding site" evidence="5">
    <location>
        <position position="113"/>
    </location>
    <ligand>
        <name>biotin</name>
        <dbReference type="ChEBI" id="CHEBI:57586"/>
    </ligand>
</feature>
<dbReference type="SUPFAM" id="SSF46785">
    <property type="entry name" value="Winged helix' DNA-binding domain"/>
    <property type="match status" value="1"/>
</dbReference>
<protein>
    <recommendedName>
        <fullName evidence="5">Bifunctional ligase/repressor BirA</fullName>
    </recommendedName>
    <alternativeName>
        <fullName evidence="5">Biotin--[acetyl-CoA-carboxylase] ligase</fullName>
        <ecNumber evidence="5">6.3.4.15</ecNumber>
    </alternativeName>
    <alternativeName>
        <fullName evidence="5">Biotin--protein ligase</fullName>
    </alternativeName>
    <alternativeName>
        <fullName evidence="5">Biotin-[acetyl-CoA carboxylase] synthetase</fullName>
    </alternativeName>
</protein>
<dbReference type="NCBIfam" id="TIGR00121">
    <property type="entry name" value="birA_ligase"/>
    <property type="match status" value="1"/>
</dbReference>
<keyword evidence="5" id="KW-0678">Repressor</keyword>
<dbReference type="Pfam" id="PF03099">
    <property type="entry name" value="BPL_LplA_LipB"/>
    <property type="match status" value="1"/>
</dbReference>
<dbReference type="RefSeq" id="WP_158362627.1">
    <property type="nucleotide sequence ID" value="NZ_JAOQKC010000005.1"/>
</dbReference>
<dbReference type="InterPro" id="IPR045864">
    <property type="entry name" value="aa-tRNA-synth_II/BPL/LPL"/>
</dbReference>
<sequence length="326" mass="36244">MKDEVLAALKESGDYVSGQELCGQLSVSRTAVWKAVSKLKEEGYEIDSVPNRGYCLLTAPDAMTEAEIRSYLHTEQMGQNLVCFDDTDSTNIQAKLLAEKGAPHGTLVCSDQQTKGRGRRGRAWDSPPGEAIYMSLLLRPGIRPEHASMLTLVMGMAVADAINELMDDSLAGIKWPNDVVLKGKKVSGTLTEMSAEMDCIHYVVIGTGINVNTQKFPEELNQATSLRLTTGRNFRRAELIALCMKYFEKYYGLFEETEDLSLLTDEYNRLLVNQNQEVRVLEPENEYTGLALGINNQGELLVRREDGHVEEIYAGEVSVRGVYGYV</sequence>
<keyword evidence="5" id="KW-0804">Transcription</keyword>
<keyword evidence="2 5" id="KW-0547">Nucleotide-binding</keyword>
<dbReference type="EC" id="6.3.4.15" evidence="5"/>
<dbReference type="EMBL" id="JAOQKC010000005">
    <property type="protein sequence ID" value="MCU6696324.1"/>
    <property type="molecule type" value="Genomic_DNA"/>
</dbReference>
<gene>
    <name evidence="5" type="primary">birA</name>
    <name evidence="7" type="ORF">OCV63_05355</name>
</gene>
<keyword evidence="8" id="KW-1185">Reference proteome</keyword>
<comment type="catalytic activity">
    <reaction evidence="5">
        <text>biotin + L-lysyl-[protein] + ATP = N(6)-biotinyl-L-lysyl-[protein] + AMP + diphosphate + H(+)</text>
        <dbReference type="Rhea" id="RHEA:11756"/>
        <dbReference type="Rhea" id="RHEA-COMP:9752"/>
        <dbReference type="Rhea" id="RHEA-COMP:10505"/>
        <dbReference type="ChEBI" id="CHEBI:15378"/>
        <dbReference type="ChEBI" id="CHEBI:29969"/>
        <dbReference type="ChEBI" id="CHEBI:30616"/>
        <dbReference type="ChEBI" id="CHEBI:33019"/>
        <dbReference type="ChEBI" id="CHEBI:57586"/>
        <dbReference type="ChEBI" id="CHEBI:83144"/>
        <dbReference type="ChEBI" id="CHEBI:456215"/>
        <dbReference type="EC" id="6.3.4.15"/>
    </reaction>
</comment>
<evidence type="ECO:0000256" key="2">
    <source>
        <dbReference type="ARBA" id="ARBA00022741"/>
    </source>
</evidence>
<dbReference type="InterPro" id="IPR004408">
    <property type="entry name" value="Biotin_CoA_COase_ligase"/>
</dbReference>
<dbReference type="PROSITE" id="PS51733">
    <property type="entry name" value="BPL_LPL_CATALYTIC"/>
    <property type="match status" value="1"/>
</dbReference>
<keyword evidence="3 5" id="KW-0067">ATP-binding</keyword>
<dbReference type="InterPro" id="IPR003142">
    <property type="entry name" value="BPL_C"/>
</dbReference>
<comment type="similarity">
    <text evidence="5">Belongs to the biotin--protein ligase family.</text>
</comment>
<feature type="DNA-binding region" description="H-T-H motif" evidence="5">
    <location>
        <begin position="18"/>
        <end position="37"/>
    </location>
</feature>
<dbReference type="InterPro" id="IPR036388">
    <property type="entry name" value="WH-like_DNA-bd_sf"/>
</dbReference>
<evidence type="ECO:0000256" key="4">
    <source>
        <dbReference type="ARBA" id="ARBA00023267"/>
    </source>
</evidence>
<reference evidence="7 8" key="1">
    <citation type="journal article" date="2021" name="ISME Commun">
        <title>Automated analysis of genomic sequences facilitates high-throughput and comprehensive description of bacteria.</title>
        <authorList>
            <person name="Hitch T.C.A."/>
        </authorList>
    </citation>
    <scope>NUCLEOTIDE SEQUENCE [LARGE SCALE GENOMIC DNA]</scope>
    <source>
        <strain evidence="7 8">Sanger_04</strain>
    </source>
</reference>
<feature type="binding site" evidence="5">
    <location>
        <begin position="89"/>
        <end position="91"/>
    </location>
    <ligand>
        <name>biotin</name>
        <dbReference type="ChEBI" id="CHEBI:57586"/>
    </ligand>
</feature>
<dbReference type="SUPFAM" id="SSF50037">
    <property type="entry name" value="C-terminal domain of transcriptional repressors"/>
    <property type="match status" value="1"/>
</dbReference>
<dbReference type="Pfam" id="PF02237">
    <property type="entry name" value="BPL_C"/>
    <property type="match status" value="1"/>
</dbReference>
<keyword evidence="1 5" id="KW-0436">Ligase</keyword>
<evidence type="ECO:0000313" key="7">
    <source>
        <dbReference type="EMBL" id="MCU6696324.1"/>
    </source>
</evidence>
<dbReference type="InterPro" id="IPR013196">
    <property type="entry name" value="HTH_11"/>
</dbReference>
<feature type="domain" description="BPL/LPL catalytic" evidence="6">
    <location>
        <begin position="66"/>
        <end position="255"/>
    </location>
</feature>
<dbReference type="InterPro" id="IPR030855">
    <property type="entry name" value="Bifunct_BirA"/>
</dbReference>
<dbReference type="Pfam" id="PF08279">
    <property type="entry name" value="HTH_11"/>
    <property type="match status" value="1"/>
</dbReference>
<evidence type="ECO:0000256" key="1">
    <source>
        <dbReference type="ARBA" id="ARBA00022598"/>
    </source>
</evidence>
<dbReference type="PANTHER" id="PTHR12835">
    <property type="entry name" value="BIOTIN PROTEIN LIGASE"/>
    <property type="match status" value="1"/>
</dbReference>
<dbReference type="InterPro" id="IPR004143">
    <property type="entry name" value="BPL_LPL_catalytic"/>
</dbReference>
<keyword evidence="5" id="KW-0238">DNA-binding</keyword>
<dbReference type="Gene3D" id="3.30.930.10">
    <property type="entry name" value="Bira Bifunctional Protein, Domain 2"/>
    <property type="match status" value="1"/>
</dbReference>
<organism evidence="7 8">
    <name type="scientific">Laedolimicola ammoniilytica</name>
    <dbReference type="NCBI Taxonomy" id="2981771"/>
    <lineage>
        <taxon>Bacteria</taxon>
        <taxon>Bacillati</taxon>
        <taxon>Bacillota</taxon>
        <taxon>Clostridia</taxon>
        <taxon>Lachnospirales</taxon>
        <taxon>Lachnospiraceae</taxon>
        <taxon>Laedolimicola</taxon>
    </lineage>
</organism>
<name>A0ABT2RVJ4_9FIRM</name>
<dbReference type="CDD" id="cd16442">
    <property type="entry name" value="BPL"/>
    <property type="match status" value="1"/>
</dbReference>
<evidence type="ECO:0000256" key="5">
    <source>
        <dbReference type="HAMAP-Rule" id="MF_00978"/>
    </source>
</evidence>
<proteinExistence type="inferred from homology"/>
<dbReference type="Gene3D" id="1.10.10.10">
    <property type="entry name" value="Winged helix-like DNA-binding domain superfamily/Winged helix DNA-binding domain"/>
    <property type="match status" value="1"/>
</dbReference>
<dbReference type="SUPFAM" id="SSF55681">
    <property type="entry name" value="Class II aaRS and biotin synthetases"/>
    <property type="match status" value="1"/>
</dbReference>
<dbReference type="Gene3D" id="2.30.30.100">
    <property type="match status" value="1"/>
</dbReference>
<keyword evidence="4 5" id="KW-0092">Biotin</keyword>
<feature type="binding site" evidence="5">
    <location>
        <begin position="117"/>
        <end position="119"/>
    </location>
    <ligand>
        <name>biotin</name>
        <dbReference type="ChEBI" id="CHEBI:57586"/>
    </ligand>
</feature>